<gene>
    <name evidence="2" type="ORF">RRG08_059686</name>
</gene>
<reference evidence="2" key="1">
    <citation type="journal article" date="2023" name="G3 (Bethesda)">
        <title>A reference genome for the long-term kleptoplast-retaining sea slug Elysia crispata morphotype clarki.</title>
        <authorList>
            <person name="Eastman K.E."/>
            <person name="Pendleton A.L."/>
            <person name="Shaikh M.A."/>
            <person name="Suttiyut T."/>
            <person name="Ogas R."/>
            <person name="Tomko P."/>
            <person name="Gavelis G."/>
            <person name="Widhalm J.R."/>
            <person name="Wisecaver J.H."/>
        </authorList>
    </citation>
    <scope>NUCLEOTIDE SEQUENCE</scope>
    <source>
        <strain evidence="2">ECLA1</strain>
    </source>
</reference>
<name>A0AAE1B4R8_9GAST</name>
<keyword evidence="1" id="KW-0472">Membrane</keyword>
<dbReference type="AlphaFoldDB" id="A0AAE1B4R8"/>
<keyword evidence="1" id="KW-0812">Transmembrane</keyword>
<organism evidence="2 3">
    <name type="scientific">Elysia crispata</name>
    <name type="common">lettuce slug</name>
    <dbReference type="NCBI Taxonomy" id="231223"/>
    <lineage>
        <taxon>Eukaryota</taxon>
        <taxon>Metazoa</taxon>
        <taxon>Spiralia</taxon>
        <taxon>Lophotrochozoa</taxon>
        <taxon>Mollusca</taxon>
        <taxon>Gastropoda</taxon>
        <taxon>Heterobranchia</taxon>
        <taxon>Euthyneura</taxon>
        <taxon>Panpulmonata</taxon>
        <taxon>Sacoglossa</taxon>
        <taxon>Placobranchoidea</taxon>
        <taxon>Plakobranchidae</taxon>
        <taxon>Elysia</taxon>
    </lineage>
</organism>
<comment type="caution">
    <text evidence="2">The sequence shown here is derived from an EMBL/GenBank/DDBJ whole genome shotgun (WGS) entry which is preliminary data.</text>
</comment>
<feature type="transmembrane region" description="Helical" evidence="1">
    <location>
        <begin position="335"/>
        <end position="359"/>
    </location>
</feature>
<dbReference type="Proteomes" id="UP001283361">
    <property type="component" value="Unassembled WGS sequence"/>
</dbReference>
<feature type="transmembrane region" description="Helical" evidence="1">
    <location>
        <begin position="21"/>
        <end position="49"/>
    </location>
</feature>
<sequence>MARFFHNTLRVPHIQNATEKVRVVLFFIRGFAVGCLLLQSCVISIALLVRFKLGFPVECSGVPEKVYSPLYALMGTACAMWLVLVCTYFRINSLKKSGRIKIVCVCYLALNILQFFVILVSRLHSSGYSNRSLLQSYSHVFSGQCLVRLQLKDSCCGFQNYTEWFDAHSDTGHYEAFIVNPAESSDRRHLGQSLGMKQEVRDPVFPSSCWCLRRFSSSCVKVSYKIVYSNKTNYPLTTHIINEIRTGTQSSIQVESHFTESRIDAFENETNAYNSTTANPFDTSNTMLGFITGKVSSSPRPQQRSQLHDTPTDHAHIFPKPCLDSLLHHFKTVDISAAVTAVVSSSVSLAVFLFGYFLIHNLEGAVTVNDIFSATSVNKREDNSSTSSRRGVNESPQFDHTVIVLNQIAAANVTAAPHDLTHFQVSRTNTQYPEVALDEKDIHMILPD</sequence>
<protein>
    <submittedName>
        <fullName evidence="2">Uncharacterized protein</fullName>
    </submittedName>
</protein>
<feature type="transmembrane region" description="Helical" evidence="1">
    <location>
        <begin position="69"/>
        <end position="90"/>
    </location>
</feature>
<evidence type="ECO:0000313" key="2">
    <source>
        <dbReference type="EMBL" id="KAK3799643.1"/>
    </source>
</evidence>
<proteinExistence type="predicted"/>
<keyword evidence="1" id="KW-1133">Transmembrane helix</keyword>
<keyword evidence="3" id="KW-1185">Reference proteome</keyword>
<dbReference type="EMBL" id="JAWDGP010000547">
    <property type="protein sequence ID" value="KAK3799643.1"/>
    <property type="molecule type" value="Genomic_DNA"/>
</dbReference>
<evidence type="ECO:0000256" key="1">
    <source>
        <dbReference type="SAM" id="Phobius"/>
    </source>
</evidence>
<feature type="transmembrane region" description="Helical" evidence="1">
    <location>
        <begin position="102"/>
        <end position="123"/>
    </location>
</feature>
<evidence type="ECO:0000313" key="3">
    <source>
        <dbReference type="Proteomes" id="UP001283361"/>
    </source>
</evidence>
<accession>A0AAE1B4R8</accession>